<dbReference type="Gene3D" id="1.10.490.10">
    <property type="entry name" value="Globins"/>
    <property type="match status" value="1"/>
</dbReference>
<protein>
    <submittedName>
        <fullName evidence="1">Truncated hemoglobins</fullName>
    </submittedName>
</protein>
<accession>A0A1W1BWC9</accession>
<dbReference type="AlphaFoldDB" id="A0A1W1BWC9"/>
<reference evidence="1" key="1">
    <citation type="submission" date="2016-10" db="EMBL/GenBank/DDBJ databases">
        <authorList>
            <person name="de Groot N.N."/>
        </authorList>
    </citation>
    <scope>NUCLEOTIDE SEQUENCE</scope>
</reference>
<dbReference type="CDD" id="cd08916">
    <property type="entry name" value="TrHb3_P"/>
    <property type="match status" value="1"/>
</dbReference>
<organism evidence="1">
    <name type="scientific">hydrothermal vent metagenome</name>
    <dbReference type="NCBI Taxonomy" id="652676"/>
    <lineage>
        <taxon>unclassified sequences</taxon>
        <taxon>metagenomes</taxon>
        <taxon>ecological metagenomes</taxon>
    </lineage>
</organism>
<dbReference type="GO" id="GO:0020037">
    <property type="term" value="F:heme binding"/>
    <property type="evidence" value="ECO:0007669"/>
    <property type="project" value="InterPro"/>
</dbReference>
<dbReference type="SUPFAM" id="SSF46458">
    <property type="entry name" value="Globin-like"/>
    <property type="match status" value="1"/>
</dbReference>
<sequence>MLAKEVTKESLNKLVVGFYTRVLKDELIGPIFIDILGKNLKTEHWKAHIELLTNFWASLALGEKDYKSSPFAPHIEFKERLSVKAFEQWLKLFNETLNTIFHPQIAEQFLAKSKTIAGNFIRNLQLT</sequence>
<dbReference type="EMBL" id="FPHF01000042">
    <property type="protein sequence ID" value="SFV57761.1"/>
    <property type="molecule type" value="Genomic_DNA"/>
</dbReference>
<proteinExistence type="predicted"/>
<dbReference type="GO" id="GO:0019825">
    <property type="term" value="F:oxygen binding"/>
    <property type="evidence" value="ECO:0007669"/>
    <property type="project" value="InterPro"/>
</dbReference>
<dbReference type="InterPro" id="IPR012292">
    <property type="entry name" value="Globin/Proto"/>
</dbReference>
<gene>
    <name evidence="1" type="ORF">MNB_SM-4-1118</name>
</gene>
<dbReference type="InterPro" id="IPR009050">
    <property type="entry name" value="Globin-like_sf"/>
</dbReference>
<name>A0A1W1BWC9_9ZZZZ</name>
<evidence type="ECO:0000313" key="1">
    <source>
        <dbReference type="EMBL" id="SFV57761.1"/>
    </source>
</evidence>